<keyword evidence="1" id="KW-0732">Signal</keyword>
<proteinExistence type="predicted"/>
<evidence type="ECO:0000256" key="1">
    <source>
        <dbReference type="SAM" id="SignalP"/>
    </source>
</evidence>
<evidence type="ECO:0000313" key="3">
    <source>
        <dbReference type="Proteomes" id="UP000050794"/>
    </source>
</evidence>
<evidence type="ECO:0000313" key="4">
    <source>
        <dbReference type="WBParaSite" id="TCNE_0001255401-mRNA-1"/>
    </source>
</evidence>
<feature type="signal peptide" evidence="1">
    <location>
        <begin position="1"/>
        <end position="24"/>
    </location>
</feature>
<reference evidence="2 3" key="2">
    <citation type="submission" date="2018-11" db="EMBL/GenBank/DDBJ databases">
        <authorList>
            <consortium name="Pathogen Informatics"/>
        </authorList>
    </citation>
    <scope>NUCLEOTIDE SEQUENCE [LARGE SCALE GENOMIC DNA]</scope>
</reference>
<organism evidence="3 4">
    <name type="scientific">Toxocara canis</name>
    <name type="common">Canine roundworm</name>
    <dbReference type="NCBI Taxonomy" id="6265"/>
    <lineage>
        <taxon>Eukaryota</taxon>
        <taxon>Metazoa</taxon>
        <taxon>Ecdysozoa</taxon>
        <taxon>Nematoda</taxon>
        <taxon>Chromadorea</taxon>
        <taxon>Rhabditida</taxon>
        <taxon>Spirurina</taxon>
        <taxon>Ascaridomorpha</taxon>
        <taxon>Ascaridoidea</taxon>
        <taxon>Toxocaridae</taxon>
        <taxon>Toxocara</taxon>
    </lineage>
</organism>
<dbReference type="WBParaSite" id="TCNE_0001255401-mRNA-1">
    <property type="protein sequence ID" value="TCNE_0001255401-mRNA-1"/>
    <property type="gene ID" value="TCNE_0001255401"/>
</dbReference>
<dbReference type="AlphaFoldDB" id="A0A183UVN4"/>
<accession>A0A183UVN4</accession>
<sequence length="84" mass="9497">MPSSLGRSLPGLVVLLVMCNISYPGSVPSHRVITNARKHQVHIAAVVFERNERIGAGQFAVMSRETSRPIRNKRRFDYDYNNDV</sequence>
<gene>
    <name evidence="2" type="ORF">TCNE_LOCUS12554</name>
</gene>
<name>A0A183UVN4_TOXCA</name>
<evidence type="ECO:0000313" key="2">
    <source>
        <dbReference type="EMBL" id="VDM43875.1"/>
    </source>
</evidence>
<feature type="chain" id="PRO_5044553428" evidence="1">
    <location>
        <begin position="25"/>
        <end position="84"/>
    </location>
</feature>
<dbReference type="Proteomes" id="UP000050794">
    <property type="component" value="Unassembled WGS sequence"/>
</dbReference>
<reference evidence="4" key="1">
    <citation type="submission" date="2016-06" db="UniProtKB">
        <authorList>
            <consortium name="WormBaseParasite"/>
        </authorList>
    </citation>
    <scope>IDENTIFICATION</scope>
</reference>
<protein>
    <submittedName>
        <fullName evidence="4">Secreted protein</fullName>
    </submittedName>
</protein>
<dbReference type="EMBL" id="UYWY01021316">
    <property type="protein sequence ID" value="VDM43875.1"/>
    <property type="molecule type" value="Genomic_DNA"/>
</dbReference>
<keyword evidence="3" id="KW-1185">Reference proteome</keyword>